<comment type="subunit">
    <text evidence="9">Forms a complex with SecD. Part of the essential Sec protein translocation apparatus which comprises SecA, SecYEG and auxiliary proteins SecDF. Other proteins may also be involved.</text>
</comment>
<keyword evidence="12" id="KW-1185">Reference proteome</keyword>
<evidence type="ECO:0000256" key="8">
    <source>
        <dbReference type="ARBA" id="ARBA00023136"/>
    </source>
</evidence>
<evidence type="ECO:0000256" key="2">
    <source>
        <dbReference type="ARBA" id="ARBA00022448"/>
    </source>
</evidence>
<comment type="similarity">
    <text evidence="9">Belongs to the SecD/SecF family. SecF subfamily.</text>
</comment>
<keyword evidence="7 9" id="KW-0811">Translocation</keyword>
<comment type="subcellular location">
    <subcellularLocation>
        <location evidence="1 9">Cell membrane</location>
        <topology evidence="1 9">Multi-pass membrane protein</topology>
    </subcellularLocation>
</comment>
<keyword evidence="5 9" id="KW-0653">Protein transport</keyword>
<feature type="transmembrane region" description="Helical" evidence="9">
    <location>
        <begin position="142"/>
        <end position="161"/>
    </location>
</feature>
<evidence type="ECO:0000256" key="7">
    <source>
        <dbReference type="ARBA" id="ARBA00023010"/>
    </source>
</evidence>
<dbReference type="Pfam" id="PF07549">
    <property type="entry name" value="Sec_GG"/>
    <property type="match status" value="1"/>
</dbReference>
<keyword evidence="2 9" id="KW-0813">Transport</keyword>
<keyword evidence="4 9" id="KW-0812">Transmembrane</keyword>
<dbReference type="Gene3D" id="1.20.1640.10">
    <property type="entry name" value="Multidrug efflux transporter AcrB transmembrane domain"/>
    <property type="match status" value="1"/>
</dbReference>
<comment type="function">
    <text evidence="9">Part of the Sec protein translocase complex. Interacts with the SecYEG preprotein conducting channel. SecDF uses the proton motive force (PMF) to complete protein translocation after the ATP-dependent function of SecA.</text>
</comment>
<dbReference type="PANTHER" id="PTHR30081">
    <property type="entry name" value="PROTEIN-EXPORT MEMBRANE PROTEIN SEC"/>
    <property type="match status" value="1"/>
</dbReference>
<gene>
    <name evidence="9 11" type="primary">secF</name>
    <name evidence="11" type="ORF">Microterr_12680</name>
</gene>
<feature type="transmembrane region" description="Helical" evidence="9">
    <location>
        <begin position="26"/>
        <end position="44"/>
    </location>
</feature>
<feature type="transmembrane region" description="Helical" evidence="9">
    <location>
        <begin position="168"/>
        <end position="186"/>
    </location>
</feature>
<dbReference type="InterPro" id="IPR022645">
    <property type="entry name" value="SecD/SecF_bac"/>
</dbReference>
<sequence>MRSMSQLGNDLYTGKTSFPFVGRRRLWFLIAALLVIGSVLVPLVRPIQFSIEFTGGSQFTVSSLSNPDQALATEAVQSVVPDAHTKVTTVGDSAVRVQTDQMSPDDTQAVTAALADIYGVDESEVTSSFIGPSWGADVTRQSLWGLAIFLALTFLILALYFRTWKMSAAAIIGVVDVLIITIGIYALCGFEISPAAVIGFLTILAYSLYDTTVVFDKIRENTQEDGEVSGRTFGESVNLAVNQTLIRSINTTVVAILPVGAILFIGAFALGAQTLSDISLSIFVGIIVAAYSTLFVAAPLYSLFRENEPGLAERDARILAARERAIAPA</sequence>
<dbReference type="Pfam" id="PF02355">
    <property type="entry name" value="SecD_SecF_C"/>
    <property type="match status" value="1"/>
</dbReference>
<evidence type="ECO:0000256" key="1">
    <source>
        <dbReference type="ARBA" id="ARBA00004651"/>
    </source>
</evidence>
<proteinExistence type="inferred from homology"/>
<keyword evidence="3 9" id="KW-1003">Cell membrane</keyword>
<protein>
    <recommendedName>
        <fullName evidence="9">Protein-export membrane protein SecF</fullName>
    </recommendedName>
</protein>
<dbReference type="PANTHER" id="PTHR30081:SF8">
    <property type="entry name" value="PROTEIN TRANSLOCASE SUBUNIT SECF"/>
    <property type="match status" value="1"/>
</dbReference>
<evidence type="ECO:0000256" key="4">
    <source>
        <dbReference type="ARBA" id="ARBA00022692"/>
    </source>
</evidence>
<feature type="domain" description="Protein export membrane protein SecD/SecF C-terminal" evidence="10">
    <location>
        <begin position="114"/>
        <end position="305"/>
    </location>
</feature>
<feature type="transmembrane region" description="Helical" evidence="9">
    <location>
        <begin position="278"/>
        <end position="304"/>
    </location>
</feature>
<evidence type="ECO:0000313" key="11">
    <source>
        <dbReference type="EMBL" id="BDV30608.1"/>
    </source>
</evidence>
<feature type="transmembrane region" description="Helical" evidence="9">
    <location>
        <begin position="192"/>
        <end position="209"/>
    </location>
</feature>
<evidence type="ECO:0000256" key="5">
    <source>
        <dbReference type="ARBA" id="ARBA00022927"/>
    </source>
</evidence>
<dbReference type="NCBIfam" id="TIGR00966">
    <property type="entry name" value="transloc_SecF"/>
    <property type="match status" value="1"/>
</dbReference>
<dbReference type="EMBL" id="AP027141">
    <property type="protein sequence ID" value="BDV30608.1"/>
    <property type="molecule type" value="Genomic_DNA"/>
</dbReference>
<dbReference type="InterPro" id="IPR048634">
    <property type="entry name" value="SecD_SecF_C"/>
</dbReference>
<evidence type="ECO:0000256" key="3">
    <source>
        <dbReference type="ARBA" id="ARBA00022475"/>
    </source>
</evidence>
<keyword evidence="8 9" id="KW-0472">Membrane</keyword>
<accession>A0ABM8DY53</accession>
<evidence type="ECO:0000313" key="12">
    <source>
        <dbReference type="Proteomes" id="UP001317779"/>
    </source>
</evidence>
<evidence type="ECO:0000256" key="9">
    <source>
        <dbReference type="HAMAP-Rule" id="MF_01464"/>
    </source>
</evidence>
<dbReference type="InterPro" id="IPR022813">
    <property type="entry name" value="SecD/SecF_arch_bac"/>
</dbReference>
<dbReference type="HAMAP" id="MF_01464_B">
    <property type="entry name" value="SecF_B"/>
    <property type="match status" value="1"/>
</dbReference>
<dbReference type="Proteomes" id="UP001317779">
    <property type="component" value="Chromosome"/>
</dbReference>
<reference evidence="11 12" key="1">
    <citation type="submission" date="2022-12" db="EMBL/GenBank/DDBJ databases">
        <title>Microbacterium terricola strain KV-448 chromosome, complete genome.</title>
        <authorList>
            <person name="Oshima T."/>
            <person name="Moriya T."/>
            <person name="Bessho Y."/>
        </authorList>
    </citation>
    <scope>NUCLEOTIDE SEQUENCE [LARGE SCALE GENOMIC DNA]</scope>
    <source>
        <strain evidence="11 12">KV-448</strain>
    </source>
</reference>
<dbReference type="SUPFAM" id="SSF82866">
    <property type="entry name" value="Multidrug efflux transporter AcrB transmembrane domain"/>
    <property type="match status" value="1"/>
</dbReference>
<dbReference type="InterPro" id="IPR005665">
    <property type="entry name" value="SecF_bac"/>
</dbReference>
<dbReference type="RefSeq" id="WP_263795508.1">
    <property type="nucleotide sequence ID" value="NZ_AP027141.1"/>
</dbReference>
<dbReference type="InterPro" id="IPR022646">
    <property type="entry name" value="SecD/SecF_CS"/>
</dbReference>
<feature type="transmembrane region" description="Helical" evidence="9">
    <location>
        <begin position="253"/>
        <end position="272"/>
    </location>
</feature>
<organism evidence="11 12">
    <name type="scientific">Microbacterium terricola</name>
    <dbReference type="NCBI Taxonomy" id="344163"/>
    <lineage>
        <taxon>Bacteria</taxon>
        <taxon>Bacillati</taxon>
        <taxon>Actinomycetota</taxon>
        <taxon>Actinomycetes</taxon>
        <taxon>Micrococcales</taxon>
        <taxon>Microbacteriaceae</taxon>
        <taxon>Microbacterium</taxon>
    </lineage>
</organism>
<evidence type="ECO:0000256" key="6">
    <source>
        <dbReference type="ARBA" id="ARBA00022989"/>
    </source>
</evidence>
<name>A0ABM8DY53_9MICO</name>
<keyword evidence="6 9" id="KW-1133">Transmembrane helix</keyword>
<evidence type="ECO:0000259" key="10">
    <source>
        <dbReference type="Pfam" id="PF02355"/>
    </source>
</evidence>
<dbReference type="PRINTS" id="PR01755">
    <property type="entry name" value="SECFTRNLCASE"/>
</dbReference>